<proteinExistence type="predicted"/>
<dbReference type="InterPro" id="IPR006059">
    <property type="entry name" value="SBP"/>
</dbReference>
<dbReference type="EMBL" id="WJJP01000051">
    <property type="protein sequence ID" value="MBD3323294.1"/>
    <property type="molecule type" value="Genomic_DNA"/>
</dbReference>
<keyword evidence="1" id="KW-0732">Signal</keyword>
<dbReference type="Proteomes" id="UP000649604">
    <property type="component" value="Unassembled WGS sequence"/>
</dbReference>
<organism evidence="2 3">
    <name type="scientific">candidate division KSB3 bacterium</name>
    <dbReference type="NCBI Taxonomy" id="2044937"/>
    <lineage>
        <taxon>Bacteria</taxon>
        <taxon>candidate division KSB3</taxon>
    </lineage>
</organism>
<sequence length="411" mass="46070">MRSIRQGVLVMVMVGMLFSAGAQAQAVTEITYWAWLDKPQQDLFYTLVKEFNDTHPDIEVVAEVVPWDSFYEKLQVAIGAGNPPDASRVHVNWLGQLAEADVLEPLDQYIADWPAKDDMPDDIWGLVAVKGYDSKFVIPFQMVALYMYYRVDWFNEAGLEPPETYEEFLNVAQALTKDTDGDGKVDQWGYGMRGARGGHDMWNTFAGFFDRNGNINPDKEAVVKGCAWYADLFRKWNVAPPSAPTDGFAEYTGDFRAGKTAMIIHHIGSFDTMVKALGENVAATVVPEGMNGGWTAAVPEGNAVMKSEDEAKKQAAFTFISWFAEKEQNERWCKEVGSVPVPKSVAAMPFFQNDPFQKASIDSLKYGGVLPRVPETAEFIESVWPTTFQRLLLDEITAEEAIDIFLDHYME</sequence>
<evidence type="ECO:0000256" key="1">
    <source>
        <dbReference type="SAM" id="SignalP"/>
    </source>
</evidence>
<protein>
    <submittedName>
        <fullName evidence="2">Extracellular solute-binding protein</fullName>
    </submittedName>
</protein>
<name>A0A9D5Q432_9BACT</name>
<dbReference type="AlphaFoldDB" id="A0A9D5Q432"/>
<feature type="signal peptide" evidence="1">
    <location>
        <begin position="1"/>
        <end position="24"/>
    </location>
</feature>
<accession>A0A9D5Q432</accession>
<reference evidence="2" key="1">
    <citation type="submission" date="2019-11" db="EMBL/GenBank/DDBJ databases">
        <title>Microbial mats filling the niche in hypersaline microbial mats.</title>
        <authorList>
            <person name="Wong H.L."/>
            <person name="Macleod F.I."/>
            <person name="White R.A. III"/>
            <person name="Burns B.P."/>
        </authorList>
    </citation>
    <scope>NUCLEOTIDE SEQUENCE</scope>
    <source>
        <strain evidence="2">Rbin_158</strain>
    </source>
</reference>
<gene>
    <name evidence="2" type="ORF">GF339_01845</name>
</gene>
<dbReference type="InterPro" id="IPR050490">
    <property type="entry name" value="Bact_solute-bd_prot1"/>
</dbReference>
<evidence type="ECO:0000313" key="3">
    <source>
        <dbReference type="Proteomes" id="UP000649604"/>
    </source>
</evidence>
<evidence type="ECO:0000313" key="2">
    <source>
        <dbReference type="EMBL" id="MBD3323294.1"/>
    </source>
</evidence>
<feature type="chain" id="PRO_5038343706" evidence="1">
    <location>
        <begin position="25"/>
        <end position="411"/>
    </location>
</feature>
<comment type="caution">
    <text evidence="2">The sequence shown here is derived from an EMBL/GenBank/DDBJ whole genome shotgun (WGS) entry which is preliminary data.</text>
</comment>
<dbReference type="PANTHER" id="PTHR43649:SF12">
    <property type="entry name" value="DIACETYLCHITOBIOSE BINDING PROTEIN DASA"/>
    <property type="match status" value="1"/>
</dbReference>
<dbReference type="PANTHER" id="PTHR43649">
    <property type="entry name" value="ARABINOSE-BINDING PROTEIN-RELATED"/>
    <property type="match status" value="1"/>
</dbReference>
<dbReference type="Pfam" id="PF01547">
    <property type="entry name" value="SBP_bac_1"/>
    <property type="match status" value="1"/>
</dbReference>
<dbReference type="Gene3D" id="3.40.190.10">
    <property type="entry name" value="Periplasmic binding protein-like II"/>
    <property type="match status" value="1"/>
</dbReference>
<dbReference type="SUPFAM" id="SSF53850">
    <property type="entry name" value="Periplasmic binding protein-like II"/>
    <property type="match status" value="1"/>
</dbReference>